<dbReference type="EMBL" id="JANSHE010000718">
    <property type="protein sequence ID" value="KAJ3007722.1"/>
    <property type="molecule type" value="Genomic_DNA"/>
</dbReference>
<evidence type="ECO:0000313" key="1">
    <source>
        <dbReference type="EMBL" id="KAJ3007722.1"/>
    </source>
</evidence>
<organism evidence="1 2">
    <name type="scientific">Trametes sanguinea</name>
    <dbReference type="NCBI Taxonomy" id="158606"/>
    <lineage>
        <taxon>Eukaryota</taxon>
        <taxon>Fungi</taxon>
        <taxon>Dikarya</taxon>
        <taxon>Basidiomycota</taxon>
        <taxon>Agaricomycotina</taxon>
        <taxon>Agaricomycetes</taxon>
        <taxon>Polyporales</taxon>
        <taxon>Polyporaceae</taxon>
        <taxon>Trametes</taxon>
    </lineage>
</organism>
<name>A0ACC1Q3C4_9APHY</name>
<keyword evidence="2" id="KW-1185">Reference proteome</keyword>
<protein>
    <submittedName>
        <fullName evidence="1">Uncharacterized protein</fullName>
    </submittedName>
</protein>
<sequence>MDIAPAYMGTTDVRRRIWGRRREHEEKAEQLREALDAWQGGGHQDGSGGYRENGRIDWARGLIWDSSALRASSGAARHQSGLAPGHGEVLTISVPMGNRCAVGLTTTSITTIIIIMVGVFFELPTNVREAIPESVLQGHLTCCPIRARGYKCHLLFRSKALFPHRTLYVEEEEEEWVYIESARPGEVMSAVPCVGSYCCLVLPDRHQFTGRITCVVEYQRAHIVLWVKHPYSPAIVTIAVPYPFYDGTQWWYVGLLRWFGYIIPDNDFHNQVVGQSPNIDWWELDDQIQGEFQYLYGRG</sequence>
<proteinExistence type="predicted"/>
<reference evidence="1" key="1">
    <citation type="submission" date="2022-08" db="EMBL/GenBank/DDBJ databases">
        <title>Genome Sequence of Pycnoporus sanguineus.</title>
        <authorList>
            <person name="Buettner E."/>
        </authorList>
    </citation>
    <scope>NUCLEOTIDE SEQUENCE</scope>
    <source>
        <strain evidence="1">CG-C14</strain>
    </source>
</reference>
<gene>
    <name evidence="1" type="ORF">NUW54_g3434</name>
</gene>
<evidence type="ECO:0000313" key="2">
    <source>
        <dbReference type="Proteomes" id="UP001144978"/>
    </source>
</evidence>
<dbReference type="Proteomes" id="UP001144978">
    <property type="component" value="Unassembled WGS sequence"/>
</dbReference>
<accession>A0ACC1Q3C4</accession>
<comment type="caution">
    <text evidence="1">The sequence shown here is derived from an EMBL/GenBank/DDBJ whole genome shotgun (WGS) entry which is preliminary data.</text>
</comment>